<dbReference type="SUPFAM" id="SSF52172">
    <property type="entry name" value="CheY-like"/>
    <property type="match status" value="1"/>
</dbReference>
<dbReference type="Gene3D" id="3.40.50.2300">
    <property type="match status" value="1"/>
</dbReference>
<organism evidence="8 9">
    <name type="scientific">Candidatus Agrococcus pullicola</name>
    <dbReference type="NCBI Taxonomy" id="2838429"/>
    <lineage>
        <taxon>Bacteria</taxon>
        <taxon>Bacillati</taxon>
        <taxon>Actinomycetota</taxon>
        <taxon>Actinomycetes</taxon>
        <taxon>Micrococcales</taxon>
        <taxon>Microbacteriaceae</taxon>
        <taxon>Agrococcus</taxon>
    </lineage>
</organism>
<dbReference type="SUPFAM" id="SSF46894">
    <property type="entry name" value="C-terminal effector domain of the bipartite response regulators"/>
    <property type="match status" value="1"/>
</dbReference>
<dbReference type="Proteomes" id="UP000824005">
    <property type="component" value="Unassembled WGS sequence"/>
</dbReference>
<feature type="domain" description="Response regulatory" evidence="7">
    <location>
        <begin position="4"/>
        <end position="121"/>
    </location>
</feature>
<dbReference type="InterPro" id="IPR039420">
    <property type="entry name" value="WalR-like"/>
</dbReference>
<dbReference type="GO" id="GO:0003677">
    <property type="term" value="F:DNA binding"/>
    <property type="evidence" value="ECO:0007669"/>
    <property type="project" value="UniProtKB-KW"/>
</dbReference>
<accession>A0A9D2C9B8</accession>
<evidence type="ECO:0000256" key="3">
    <source>
        <dbReference type="ARBA" id="ARBA00023125"/>
    </source>
</evidence>
<keyword evidence="2" id="KW-0805">Transcription regulation</keyword>
<dbReference type="SMART" id="SM00448">
    <property type="entry name" value="REC"/>
    <property type="match status" value="1"/>
</dbReference>
<dbReference type="PROSITE" id="PS50043">
    <property type="entry name" value="HTH_LUXR_2"/>
    <property type="match status" value="1"/>
</dbReference>
<evidence type="ECO:0000259" key="7">
    <source>
        <dbReference type="PROSITE" id="PS50110"/>
    </source>
</evidence>
<keyword evidence="1 5" id="KW-0597">Phosphoprotein</keyword>
<dbReference type="PANTHER" id="PTHR43214:SF24">
    <property type="entry name" value="TRANSCRIPTIONAL REGULATORY PROTEIN NARL-RELATED"/>
    <property type="match status" value="1"/>
</dbReference>
<name>A0A9D2C9B8_9MICO</name>
<evidence type="ECO:0000313" key="8">
    <source>
        <dbReference type="EMBL" id="HIY66107.1"/>
    </source>
</evidence>
<dbReference type="GO" id="GO:0000160">
    <property type="term" value="P:phosphorelay signal transduction system"/>
    <property type="evidence" value="ECO:0007669"/>
    <property type="project" value="InterPro"/>
</dbReference>
<dbReference type="InterPro" id="IPR058245">
    <property type="entry name" value="NreC/VraR/RcsB-like_REC"/>
</dbReference>
<evidence type="ECO:0000256" key="2">
    <source>
        <dbReference type="ARBA" id="ARBA00023015"/>
    </source>
</evidence>
<keyword evidence="4" id="KW-0804">Transcription</keyword>
<evidence type="ECO:0000259" key="6">
    <source>
        <dbReference type="PROSITE" id="PS50043"/>
    </source>
</evidence>
<feature type="modified residue" description="4-aspartylphosphate" evidence="5">
    <location>
        <position position="55"/>
    </location>
</feature>
<sequence>MTVSVLIVDDHPVVRTGLRAVIDANERTKAVGEAATGEEAIQLAEHLRPDVVLCDLRLGEGMDGIATTRALRSLDAAPAVLILTTFDRDAEVMGALEAGAGGYLLKDVAPDAIVEALVTVAGGGTYLPQELASRVLTGIRKPLPRLTARETDVLRLLATGISNREIAKRLYVSEATVKSHLVHIFAKLGADNRARAVHVARESGLL</sequence>
<dbReference type="CDD" id="cd17535">
    <property type="entry name" value="REC_NarL-like"/>
    <property type="match status" value="1"/>
</dbReference>
<dbReference type="Pfam" id="PF00072">
    <property type="entry name" value="Response_reg"/>
    <property type="match status" value="1"/>
</dbReference>
<dbReference type="InterPro" id="IPR001789">
    <property type="entry name" value="Sig_transdc_resp-reg_receiver"/>
</dbReference>
<protein>
    <submittedName>
        <fullName evidence="8">Response regulator transcription factor</fullName>
    </submittedName>
</protein>
<evidence type="ECO:0000313" key="9">
    <source>
        <dbReference type="Proteomes" id="UP000824005"/>
    </source>
</evidence>
<proteinExistence type="predicted"/>
<reference evidence="8" key="1">
    <citation type="journal article" date="2021" name="PeerJ">
        <title>Extensive microbial diversity within the chicken gut microbiome revealed by metagenomics and culture.</title>
        <authorList>
            <person name="Gilroy R."/>
            <person name="Ravi A."/>
            <person name="Getino M."/>
            <person name="Pursley I."/>
            <person name="Horton D.L."/>
            <person name="Alikhan N.F."/>
            <person name="Baker D."/>
            <person name="Gharbi K."/>
            <person name="Hall N."/>
            <person name="Watson M."/>
            <person name="Adriaenssens E.M."/>
            <person name="Foster-Nyarko E."/>
            <person name="Jarju S."/>
            <person name="Secka A."/>
            <person name="Antonio M."/>
            <person name="Oren A."/>
            <person name="Chaudhuri R.R."/>
            <person name="La Ragione R."/>
            <person name="Hildebrand F."/>
            <person name="Pallen M.J."/>
        </authorList>
    </citation>
    <scope>NUCLEOTIDE SEQUENCE</scope>
    <source>
        <strain evidence="8">ChiGjej1B1-98</strain>
    </source>
</reference>
<dbReference type="InterPro" id="IPR011006">
    <property type="entry name" value="CheY-like_superfamily"/>
</dbReference>
<dbReference type="AlphaFoldDB" id="A0A9D2C9B8"/>
<dbReference type="PROSITE" id="PS00622">
    <property type="entry name" value="HTH_LUXR_1"/>
    <property type="match status" value="1"/>
</dbReference>
<dbReference type="SMART" id="SM00421">
    <property type="entry name" value="HTH_LUXR"/>
    <property type="match status" value="1"/>
</dbReference>
<dbReference type="PANTHER" id="PTHR43214">
    <property type="entry name" value="TWO-COMPONENT RESPONSE REGULATOR"/>
    <property type="match status" value="1"/>
</dbReference>
<dbReference type="PRINTS" id="PR00038">
    <property type="entry name" value="HTHLUXR"/>
</dbReference>
<keyword evidence="3" id="KW-0238">DNA-binding</keyword>
<dbReference type="PROSITE" id="PS50110">
    <property type="entry name" value="RESPONSE_REGULATORY"/>
    <property type="match status" value="1"/>
</dbReference>
<dbReference type="GO" id="GO:0006355">
    <property type="term" value="P:regulation of DNA-templated transcription"/>
    <property type="evidence" value="ECO:0007669"/>
    <property type="project" value="InterPro"/>
</dbReference>
<dbReference type="InterPro" id="IPR016032">
    <property type="entry name" value="Sig_transdc_resp-reg_C-effctor"/>
</dbReference>
<evidence type="ECO:0000256" key="4">
    <source>
        <dbReference type="ARBA" id="ARBA00023163"/>
    </source>
</evidence>
<gene>
    <name evidence="8" type="ORF">H9830_07505</name>
</gene>
<dbReference type="InterPro" id="IPR000792">
    <property type="entry name" value="Tscrpt_reg_LuxR_C"/>
</dbReference>
<feature type="domain" description="HTH luxR-type" evidence="6">
    <location>
        <begin position="139"/>
        <end position="204"/>
    </location>
</feature>
<evidence type="ECO:0000256" key="1">
    <source>
        <dbReference type="ARBA" id="ARBA00022553"/>
    </source>
</evidence>
<comment type="caution">
    <text evidence="8">The sequence shown here is derived from an EMBL/GenBank/DDBJ whole genome shotgun (WGS) entry which is preliminary data.</text>
</comment>
<evidence type="ECO:0000256" key="5">
    <source>
        <dbReference type="PROSITE-ProRule" id="PRU00169"/>
    </source>
</evidence>
<dbReference type="Pfam" id="PF00196">
    <property type="entry name" value="GerE"/>
    <property type="match status" value="1"/>
</dbReference>
<dbReference type="EMBL" id="DXDC01000221">
    <property type="protein sequence ID" value="HIY66107.1"/>
    <property type="molecule type" value="Genomic_DNA"/>
</dbReference>
<reference evidence="8" key="2">
    <citation type="submission" date="2021-04" db="EMBL/GenBank/DDBJ databases">
        <authorList>
            <person name="Gilroy R."/>
        </authorList>
    </citation>
    <scope>NUCLEOTIDE SEQUENCE</scope>
    <source>
        <strain evidence="8">ChiGjej1B1-98</strain>
    </source>
</reference>
<dbReference type="CDD" id="cd06170">
    <property type="entry name" value="LuxR_C_like"/>
    <property type="match status" value="1"/>
</dbReference>